<gene>
    <name evidence="3" type="ordered locus">WEN_02835</name>
</gene>
<keyword evidence="2" id="KW-0472">Membrane</keyword>
<reference evidence="3 4" key="1">
    <citation type="journal article" date="2012" name="J. Bacteriol.">
        <title>Complete genome sequence of Mycoplasma wenyonii strain Massachusetts.</title>
        <authorList>
            <person name="Dos Santos A.P."/>
            <person name="Guimaraes A.M."/>
            <person name="do Nascimento N.C."/>
            <person name="Sanmiguel P.J."/>
            <person name="Messick J.B."/>
        </authorList>
    </citation>
    <scope>NUCLEOTIDE SEQUENCE [LARGE SCALE GENOMIC DNA]</scope>
    <source>
        <strain evidence="3 4">Massachusetts</strain>
    </source>
</reference>
<dbReference type="PATRIC" id="fig|1197325.3.peg.610"/>
<evidence type="ECO:0000256" key="1">
    <source>
        <dbReference type="SAM" id="MobiDB-lite"/>
    </source>
</evidence>
<dbReference type="AlphaFoldDB" id="I6ZJH8"/>
<proteinExistence type="predicted"/>
<dbReference type="KEGG" id="mwe:WEN_02835"/>
<organism evidence="3 4">
    <name type="scientific">Mycoplasma wenyonii (strain Massachusetts)</name>
    <name type="common">Eperythrozoon wenyonii</name>
    <dbReference type="NCBI Taxonomy" id="1197325"/>
    <lineage>
        <taxon>Bacteria</taxon>
        <taxon>Bacillati</taxon>
        <taxon>Mycoplasmatota</taxon>
        <taxon>Mollicutes</taxon>
        <taxon>Mycoplasmataceae</taxon>
        <taxon>Mycoplasma</taxon>
    </lineage>
</organism>
<dbReference type="RefSeq" id="WP_014850059.1">
    <property type="nucleotide sequence ID" value="NC_018149.1"/>
</dbReference>
<dbReference type="HOGENOM" id="CLU_2396580_0_0_14"/>
<feature type="transmembrane region" description="Helical" evidence="2">
    <location>
        <begin position="46"/>
        <end position="64"/>
    </location>
</feature>
<evidence type="ECO:0000313" key="4">
    <source>
        <dbReference type="Proteomes" id="UP000009005"/>
    </source>
</evidence>
<dbReference type="EMBL" id="CP003703">
    <property type="protein sequence ID" value="AFN65350.1"/>
    <property type="molecule type" value="Genomic_DNA"/>
</dbReference>
<accession>I6ZJH8</accession>
<dbReference type="STRING" id="1197325.WEN_02835"/>
<keyword evidence="4" id="KW-1185">Reference proteome</keyword>
<dbReference type="Proteomes" id="UP000009005">
    <property type="component" value="Chromosome"/>
</dbReference>
<dbReference type="OrthoDB" id="9994605at2"/>
<feature type="transmembrane region" description="Helical" evidence="2">
    <location>
        <begin position="23"/>
        <end position="40"/>
    </location>
</feature>
<protein>
    <submittedName>
        <fullName evidence="3">Uncharacterized protein</fullName>
    </submittedName>
</protein>
<sequence>MGLDLKTIGLYLFKFIRFIIKKALTIILWIFLIITLIVLIALDKTWAAAGVGALVAFFYVIKYFRMKIKEGPSTSEGSRTRKSSSWFNPPADR</sequence>
<name>I6ZJH8_MYCWM</name>
<feature type="compositionally biased region" description="Polar residues" evidence="1">
    <location>
        <begin position="72"/>
        <end position="87"/>
    </location>
</feature>
<keyword evidence="2" id="KW-0812">Transmembrane</keyword>
<keyword evidence="2" id="KW-1133">Transmembrane helix</keyword>
<feature type="region of interest" description="Disordered" evidence="1">
    <location>
        <begin position="71"/>
        <end position="93"/>
    </location>
</feature>
<evidence type="ECO:0000256" key="2">
    <source>
        <dbReference type="SAM" id="Phobius"/>
    </source>
</evidence>
<evidence type="ECO:0000313" key="3">
    <source>
        <dbReference type="EMBL" id="AFN65350.1"/>
    </source>
</evidence>